<dbReference type="GO" id="GO:0006529">
    <property type="term" value="P:asparagine biosynthetic process"/>
    <property type="evidence" value="ECO:0007669"/>
    <property type="project" value="UniProtKB-KW"/>
</dbReference>
<feature type="active site" description="For GATase activity" evidence="8">
    <location>
        <position position="2"/>
    </location>
</feature>
<protein>
    <recommendedName>
        <fullName evidence="3">asparagine synthase (glutamine-hydrolyzing)</fullName>
        <ecNumber evidence="3">6.3.5.4</ecNumber>
    </recommendedName>
</protein>
<dbReference type="InterPro" id="IPR029055">
    <property type="entry name" value="Ntn_hydrolases_N"/>
</dbReference>
<evidence type="ECO:0000256" key="1">
    <source>
        <dbReference type="ARBA" id="ARBA00005187"/>
    </source>
</evidence>
<dbReference type="GO" id="GO:0005829">
    <property type="term" value="C:cytosol"/>
    <property type="evidence" value="ECO:0007669"/>
    <property type="project" value="TreeGrafter"/>
</dbReference>
<dbReference type="EC" id="6.3.5.4" evidence="3"/>
<feature type="binding site" evidence="9">
    <location>
        <position position="273"/>
    </location>
    <ligand>
        <name>ATP</name>
        <dbReference type="ChEBI" id="CHEBI:30616"/>
    </ligand>
</feature>
<dbReference type="InterPro" id="IPR014729">
    <property type="entry name" value="Rossmann-like_a/b/a_fold"/>
</dbReference>
<dbReference type="Pfam" id="PF13537">
    <property type="entry name" value="GATase_7"/>
    <property type="match status" value="1"/>
</dbReference>
<feature type="binding site" evidence="9">
    <location>
        <position position="111"/>
    </location>
    <ligand>
        <name>L-glutamine</name>
        <dbReference type="ChEBI" id="CHEBI:58359"/>
    </ligand>
</feature>
<dbReference type="NCBIfam" id="TIGR01536">
    <property type="entry name" value="asn_synth_AEB"/>
    <property type="match status" value="1"/>
</dbReference>
<dbReference type="SUPFAM" id="SSF56235">
    <property type="entry name" value="N-terminal nucleophile aminohydrolases (Ntn hydrolases)"/>
    <property type="match status" value="1"/>
</dbReference>
<evidence type="ECO:0000256" key="8">
    <source>
        <dbReference type="PIRSR" id="PIRSR001589-1"/>
    </source>
</evidence>
<dbReference type="InterPro" id="IPR033738">
    <property type="entry name" value="AsnB_N"/>
</dbReference>
<dbReference type="GO" id="GO:0004066">
    <property type="term" value="F:asparagine synthase (glutamine-hydrolyzing) activity"/>
    <property type="evidence" value="ECO:0007669"/>
    <property type="project" value="UniProtKB-EC"/>
</dbReference>
<name>A0A7V2ZJ03_9BACT</name>
<feature type="domain" description="Glutamine amidotransferase type-2" evidence="10">
    <location>
        <begin position="2"/>
        <end position="224"/>
    </location>
</feature>
<proteinExistence type="inferred from homology"/>
<gene>
    <name evidence="11" type="primary">asnB</name>
    <name evidence="11" type="ORF">ENS31_04875</name>
</gene>
<evidence type="ECO:0000256" key="3">
    <source>
        <dbReference type="ARBA" id="ARBA00012737"/>
    </source>
</evidence>
<accession>A0A7V2ZJ03</accession>
<dbReference type="Gene3D" id="3.40.50.620">
    <property type="entry name" value="HUPs"/>
    <property type="match status" value="1"/>
</dbReference>
<dbReference type="SUPFAM" id="SSF52402">
    <property type="entry name" value="Adenine nucleotide alpha hydrolases-like"/>
    <property type="match status" value="1"/>
</dbReference>
<dbReference type="PANTHER" id="PTHR43284:SF1">
    <property type="entry name" value="ASPARAGINE SYNTHETASE"/>
    <property type="match status" value="1"/>
</dbReference>
<comment type="similarity">
    <text evidence="2">Belongs to the asparagine synthetase family.</text>
</comment>
<evidence type="ECO:0000256" key="4">
    <source>
        <dbReference type="ARBA" id="ARBA00022741"/>
    </source>
</evidence>
<evidence type="ECO:0000313" key="11">
    <source>
        <dbReference type="EMBL" id="HFI90852.1"/>
    </source>
</evidence>
<keyword evidence="5 9" id="KW-0067">ATP-binding</keyword>
<keyword evidence="6 8" id="KW-0315">Glutamine amidotransferase</keyword>
<dbReference type="Pfam" id="PF00733">
    <property type="entry name" value="Asn_synthase"/>
    <property type="match status" value="1"/>
</dbReference>
<evidence type="ECO:0000256" key="6">
    <source>
        <dbReference type="ARBA" id="ARBA00022962"/>
    </source>
</evidence>
<sequence length="611" mass="72359">MCGIFGAVSLAEKFDQKNFNKFVELTDLVAYRGPDASDYKAFDSSLKKIDNNYFDIFFGHRRLSIIDLSVEGKQPLYSDDCWIIFNGEIFNYIELREELKSKNHIIKTNTDTEVIIKIYKEYGVNGFDKLNGMWAFALYDQKNRKVILSRDRFSIKPLFLYQRPDKYFFASEIKQLLPLLNNIELESNNFQVFLQQGLLDFNEKTLFKNIFRIKPKTNLIIDLTSKSITEKKYWDYTDEKIEGNDEEIFRKFKDLFIDSVKIRLRSDVQIGSLLSGGLDSSAITSVALKFSGNSLKTFSVVSEQKEFSEEDFIDVFTSNFNVANQKVVLNTNQLKDNLDKVIYHQDEPFNYFIPVAHYNLIKALDENSDIVVILNGQGGDETLMGYLRFYFFYWKKLLNEREFLLFSKEIFSSLINRTGILQFRFNAAKRYLPQKLLSKKIFLLQKQEFINVWQFENLRSAQINDIDSYSVPFLNRYEDRNSMAFSKEIRLPFLDHRLVDFLVNLQPDKKMRNGWSKYILRKSFTELPKQIRWRRDKKGFILPESKWLREDLRKSIEEKFNGKNFLSQFNMIDSQKFLEYYNNFLNGDKSIHSTDISRILIAEKWLEKFFS</sequence>
<comment type="catalytic activity">
    <reaction evidence="7">
        <text>L-aspartate + L-glutamine + ATP + H2O = L-asparagine + L-glutamate + AMP + diphosphate + H(+)</text>
        <dbReference type="Rhea" id="RHEA:12228"/>
        <dbReference type="ChEBI" id="CHEBI:15377"/>
        <dbReference type="ChEBI" id="CHEBI:15378"/>
        <dbReference type="ChEBI" id="CHEBI:29985"/>
        <dbReference type="ChEBI" id="CHEBI:29991"/>
        <dbReference type="ChEBI" id="CHEBI:30616"/>
        <dbReference type="ChEBI" id="CHEBI:33019"/>
        <dbReference type="ChEBI" id="CHEBI:58048"/>
        <dbReference type="ChEBI" id="CHEBI:58359"/>
        <dbReference type="ChEBI" id="CHEBI:456215"/>
        <dbReference type="EC" id="6.3.5.4"/>
    </reaction>
</comment>
<reference evidence="11" key="1">
    <citation type="journal article" date="2020" name="mSystems">
        <title>Genome- and Community-Level Interaction Insights into Carbon Utilization and Element Cycling Functions of Hydrothermarchaeota in Hydrothermal Sediment.</title>
        <authorList>
            <person name="Zhou Z."/>
            <person name="Liu Y."/>
            <person name="Xu W."/>
            <person name="Pan J."/>
            <person name="Luo Z.H."/>
            <person name="Li M."/>
        </authorList>
    </citation>
    <scope>NUCLEOTIDE SEQUENCE [LARGE SCALE GENOMIC DNA]</scope>
    <source>
        <strain evidence="11">SpSt-479</strain>
    </source>
</reference>
<dbReference type="EMBL" id="DSUJ01000008">
    <property type="protein sequence ID" value="HFI90852.1"/>
    <property type="molecule type" value="Genomic_DNA"/>
</dbReference>
<comment type="caution">
    <text evidence="11">The sequence shown here is derived from an EMBL/GenBank/DDBJ whole genome shotgun (WGS) entry which is preliminary data.</text>
</comment>
<dbReference type="InterPro" id="IPR001962">
    <property type="entry name" value="Asn_synthase"/>
</dbReference>
<keyword evidence="8" id="KW-0061">Asparagine biosynthesis</keyword>
<evidence type="ECO:0000259" key="10">
    <source>
        <dbReference type="PROSITE" id="PS51278"/>
    </source>
</evidence>
<dbReference type="InterPro" id="IPR006426">
    <property type="entry name" value="Asn_synth_AEB"/>
</dbReference>
<keyword evidence="8" id="KW-0028">Amino-acid biosynthesis</keyword>
<evidence type="ECO:0000256" key="5">
    <source>
        <dbReference type="ARBA" id="ARBA00022840"/>
    </source>
</evidence>
<comment type="pathway">
    <text evidence="1">Amino-acid biosynthesis; L-asparagine biosynthesis; L-asparagine from L-aspartate (L-Gln route): step 1/1.</text>
</comment>
<keyword evidence="11" id="KW-0436">Ligase</keyword>
<dbReference type="CDD" id="cd00712">
    <property type="entry name" value="AsnB"/>
    <property type="match status" value="1"/>
</dbReference>
<evidence type="ECO:0000256" key="9">
    <source>
        <dbReference type="PIRSR" id="PIRSR001589-2"/>
    </source>
</evidence>
<dbReference type="GO" id="GO:0005524">
    <property type="term" value="F:ATP binding"/>
    <property type="evidence" value="ECO:0007669"/>
    <property type="project" value="UniProtKB-KW"/>
</dbReference>
<evidence type="ECO:0000256" key="2">
    <source>
        <dbReference type="ARBA" id="ARBA00005752"/>
    </source>
</evidence>
<dbReference type="InterPro" id="IPR051786">
    <property type="entry name" value="ASN_synthetase/amidase"/>
</dbReference>
<dbReference type="PROSITE" id="PS51278">
    <property type="entry name" value="GATASE_TYPE_2"/>
    <property type="match status" value="1"/>
</dbReference>
<evidence type="ECO:0000256" key="7">
    <source>
        <dbReference type="ARBA" id="ARBA00048741"/>
    </source>
</evidence>
<dbReference type="PANTHER" id="PTHR43284">
    <property type="entry name" value="ASPARAGINE SYNTHETASE (GLUTAMINE-HYDROLYZING)"/>
    <property type="match status" value="1"/>
</dbReference>
<dbReference type="CDD" id="cd01991">
    <property type="entry name" value="Asn_synthase_B_C"/>
    <property type="match status" value="1"/>
</dbReference>
<dbReference type="Gene3D" id="3.60.20.10">
    <property type="entry name" value="Glutamine Phosphoribosylpyrophosphate, subunit 1, domain 1"/>
    <property type="match status" value="1"/>
</dbReference>
<organism evidence="11">
    <name type="scientific">Ignavibacterium album</name>
    <dbReference type="NCBI Taxonomy" id="591197"/>
    <lineage>
        <taxon>Bacteria</taxon>
        <taxon>Pseudomonadati</taxon>
        <taxon>Ignavibacteriota</taxon>
        <taxon>Ignavibacteria</taxon>
        <taxon>Ignavibacteriales</taxon>
        <taxon>Ignavibacteriaceae</taxon>
        <taxon>Ignavibacterium</taxon>
    </lineage>
</organism>
<dbReference type="PIRSF" id="PIRSF001589">
    <property type="entry name" value="Asn_synthetase_glu-h"/>
    <property type="match status" value="1"/>
</dbReference>
<dbReference type="InterPro" id="IPR017932">
    <property type="entry name" value="GATase_2_dom"/>
</dbReference>
<feature type="binding site" evidence="9">
    <location>
        <position position="300"/>
    </location>
    <ligand>
        <name>ATP</name>
        <dbReference type="ChEBI" id="CHEBI:30616"/>
    </ligand>
</feature>
<keyword evidence="4 9" id="KW-0547">Nucleotide-binding</keyword>
<dbReference type="AlphaFoldDB" id="A0A7V2ZJ03"/>